<sequence>MPFFTGRLVARHGARPVLLAGMGASVVAGVLLASCAGGHPPLALVVAAELALAATGTLSIPGAAAEMAASTPPELAATGQGALNGVRQAGSALGVAVLGTLGSLPGAGGVLIVIGLMAFAAVLATGTRGGR</sequence>
<keyword evidence="8" id="KW-1185">Reference proteome</keyword>
<protein>
    <recommendedName>
        <fullName evidence="6">Major facilitator superfamily (MFS) profile domain-containing protein</fullName>
    </recommendedName>
</protein>
<dbReference type="PROSITE" id="PS51257">
    <property type="entry name" value="PROKAR_LIPOPROTEIN"/>
    <property type="match status" value="1"/>
</dbReference>
<dbReference type="Gene3D" id="1.20.1250.20">
    <property type="entry name" value="MFS general substrate transporter like domains"/>
    <property type="match status" value="1"/>
</dbReference>
<dbReference type="PROSITE" id="PS50850">
    <property type="entry name" value="MFS"/>
    <property type="match status" value="1"/>
</dbReference>
<keyword evidence="4 5" id="KW-0472">Membrane</keyword>
<evidence type="ECO:0000256" key="2">
    <source>
        <dbReference type="ARBA" id="ARBA00022692"/>
    </source>
</evidence>
<reference evidence="7 8" key="1">
    <citation type="journal article" date="2019" name="Int. J. Syst. Evol. Microbiol.">
        <title>The Global Catalogue of Microorganisms (GCM) 10K type strain sequencing project: providing services to taxonomists for standard genome sequencing and annotation.</title>
        <authorList>
            <consortium name="The Broad Institute Genomics Platform"/>
            <consortium name="The Broad Institute Genome Sequencing Center for Infectious Disease"/>
            <person name="Wu L."/>
            <person name="Ma J."/>
        </authorList>
    </citation>
    <scope>NUCLEOTIDE SEQUENCE [LARGE SCALE GENOMIC DNA]</scope>
    <source>
        <strain evidence="7 8">JCM 4565</strain>
    </source>
</reference>
<dbReference type="InterPro" id="IPR036259">
    <property type="entry name" value="MFS_trans_sf"/>
</dbReference>
<evidence type="ECO:0000256" key="5">
    <source>
        <dbReference type="SAM" id="Phobius"/>
    </source>
</evidence>
<comment type="subcellular location">
    <subcellularLocation>
        <location evidence="1">Cell membrane</location>
        <topology evidence="1">Multi-pass membrane protein</topology>
    </subcellularLocation>
</comment>
<dbReference type="SUPFAM" id="SSF103473">
    <property type="entry name" value="MFS general substrate transporter"/>
    <property type="match status" value="1"/>
</dbReference>
<comment type="caution">
    <text evidence="7">The sequence shown here is derived from an EMBL/GenBank/DDBJ whole genome shotgun (WGS) entry which is preliminary data.</text>
</comment>
<organism evidence="7 8">
    <name type="scientific">Streptomyces blastmyceticus</name>
    <dbReference type="NCBI Taxonomy" id="68180"/>
    <lineage>
        <taxon>Bacteria</taxon>
        <taxon>Bacillati</taxon>
        <taxon>Actinomycetota</taxon>
        <taxon>Actinomycetes</taxon>
        <taxon>Kitasatosporales</taxon>
        <taxon>Streptomycetaceae</taxon>
        <taxon>Streptomyces</taxon>
    </lineage>
</organism>
<dbReference type="EMBL" id="BAAABW010000042">
    <property type="protein sequence ID" value="GAA0381109.1"/>
    <property type="molecule type" value="Genomic_DNA"/>
</dbReference>
<evidence type="ECO:0000256" key="1">
    <source>
        <dbReference type="ARBA" id="ARBA00004651"/>
    </source>
</evidence>
<evidence type="ECO:0000313" key="8">
    <source>
        <dbReference type="Proteomes" id="UP001500063"/>
    </source>
</evidence>
<dbReference type="Pfam" id="PF07690">
    <property type="entry name" value="MFS_1"/>
    <property type="match status" value="1"/>
</dbReference>
<name>A0ABN0Y3A3_9ACTN</name>
<evidence type="ECO:0000256" key="4">
    <source>
        <dbReference type="ARBA" id="ARBA00023136"/>
    </source>
</evidence>
<evidence type="ECO:0000313" key="7">
    <source>
        <dbReference type="EMBL" id="GAA0381109.1"/>
    </source>
</evidence>
<gene>
    <name evidence="7" type="ORF">GCM10010319_69440</name>
</gene>
<feature type="transmembrane region" description="Helical" evidence="5">
    <location>
        <begin position="107"/>
        <end position="126"/>
    </location>
</feature>
<accession>A0ABN0Y3A3</accession>
<dbReference type="InterPro" id="IPR011701">
    <property type="entry name" value="MFS"/>
</dbReference>
<evidence type="ECO:0000259" key="6">
    <source>
        <dbReference type="PROSITE" id="PS50850"/>
    </source>
</evidence>
<proteinExistence type="predicted"/>
<keyword evidence="3 5" id="KW-1133">Transmembrane helix</keyword>
<feature type="domain" description="Major facilitator superfamily (MFS) profile" evidence="6">
    <location>
        <begin position="1"/>
        <end position="131"/>
    </location>
</feature>
<keyword evidence="2 5" id="KW-0812">Transmembrane</keyword>
<dbReference type="InterPro" id="IPR020846">
    <property type="entry name" value="MFS_dom"/>
</dbReference>
<evidence type="ECO:0000256" key="3">
    <source>
        <dbReference type="ARBA" id="ARBA00022989"/>
    </source>
</evidence>
<dbReference type="Proteomes" id="UP001500063">
    <property type="component" value="Unassembled WGS sequence"/>
</dbReference>